<dbReference type="PROSITE" id="PS50994">
    <property type="entry name" value="INTEGRASE"/>
    <property type="match status" value="1"/>
</dbReference>
<dbReference type="AlphaFoldDB" id="A0A8C5CBE2"/>
<feature type="domain" description="Integrase catalytic" evidence="12">
    <location>
        <begin position="459"/>
        <end position="628"/>
    </location>
</feature>
<dbReference type="InterPro" id="IPR036397">
    <property type="entry name" value="RNaseH_sf"/>
</dbReference>
<dbReference type="SUPFAM" id="SSF56672">
    <property type="entry name" value="DNA/RNA polymerases"/>
    <property type="match status" value="1"/>
</dbReference>
<dbReference type="Proteomes" id="UP000694546">
    <property type="component" value="Chromosome 20"/>
</dbReference>
<protein>
    <recommendedName>
        <fullName evidence="9">Gypsy retrotransposon integrase-like protein 1</fullName>
        <ecNumber evidence="2">3.1.26.4</ecNumber>
    </recommendedName>
</protein>
<feature type="region of interest" description="Disordered" evidence="10">
    <location>
        <begin position="694"/>
        <end position="738"/>
    </location>
</feature>
<dbReference type="PANTHER" id="PTHR37984:SF5">
    <property type="entry name" value="PROTEIN NYNRIN-LIKE"/>
    <property type="match status" value="1"/>
</dbReference>
<evidence type="ECO:0000256" key="7">
    <source>
        <dbReference type="ARBA" id="ARBA00022801"/>
    </source>
</evidence>
<name>A0A8C5CBE2_GADMO</name>
<accession>A0A8C5CBE2</accession>
<sequence>MCTFNTPFGRYCFQRLPFGIISASEIFHRAMEHIIEGLDGVRAYVDDIIIWGSTIQQHNQRLTSVLERIQKNGLKLNKNKCQFAAQEIVFLGDKLSAQGIQADEEKINAIMNMPKPTDKPGVLCIMGMVNFIGKFIPNLSAKTTHLRELLHKENNFNWKANHEREWLKLKDALTATPVLTFFDPTKRIKMSTDASKDGIGAVLLRAEGEHWKPVAYASRSMTETECRYAQIEKECLGLVFGLEKFHSYIYGLPTFTVETDHRPLVAIMKKPEMSPRIQRMMMKMQRYDIELIYTPGKRLILADALSRAPIKGCASTTEEDVQVHVNTVSAALPVSDAKTRQIIDETVKDSELQRVMENIRDGWAAGSCPQFFHVRGELSVVNGLLLKQNRIVIPRTLRKELLQRIHEGHLGVEKCKGRARDTVYWPGLNKDINNMTGKCETCLKYRNKQTKEPMTVTDVTTTPWHKVGMDLFHLKGKDYLVVIDYFSNYPEMALLSSTSSNCVITHAKSIFARHGILHTVMSDNGPCFSSKEWQDFAKVYDFKHVTSSPLYAQSNGKAEKGVRILKQLLKKAADSASDPYLALLSYRASPLECGLSPAELLMNRKLRTTLPTSAKQKIRPKLEQKLKHQKMKQNNFYDRTAKPLPPLSRDDAVRIESPEGWTTKATVLQEVAPQSYTVKTPEGQIIRRNRRSLLKTPATPETVPDQELSQTQAESESISTHNAHCNTDTDTDNLTNTSLPGEMLIRRSARHIKKPERLHL</sequence>
<dbReference type="Gene3D" id="3.10.10.10">
    <property type="entry name" value="HIV Type 1 Reverse Transcriptase, subunit A, domain 1"/>
    <property type="match status" value="1"/>
</dbReference>
<dbReference type="Pfam" id="PF00078">
    <property type="entry name" value="RVT_1"/>
    <property type="match status" value="1"/>
</dbReference>
<dbReference type="InterPro" id="IPR041588">
    <property type="entry name" value="Integrase_H2C2"/>
</dbReference>
<keyword evidence="4" id="KW-0548">Nucleotidyltransferase</keyword>
<dbReference type="Gene3D" id="3.30.70.270">
    <property type="match status" value="2"/>
</dbReference>
<dbReference type="GO" id="GO:0015074">
    <property type="term" value="P:DNA integration"/>
    <property type="evidence" value="ECO:0007669"/>
    <property type="project" value="InterPro"/>
</dbReference>
<dbReference type="SUPFAM" id="SSF53098">
    <property type="entry name" value="Ribonuclease H-like"/>
    <property type="match status" value="1"/>
</dbReference>
<keyword evidence="5" id="KW-0540">Nuclease</keyword>
<keyword evidence="3" id="KW-0808">Transferase</keyword>
<evidence type="ECO:0000256" key="1">
    <source>
        <dbReference type="ARBA" id="ARBA00010879"/>
    </source>
</evidence>
<dbReference type="FunFam" id="3.30.70.270:FF:000063">
    <property type="entry name" value="Zinc knuckle domaincontaining protein"/>
    <property type="match status" value="1"/>
</dbReference>
<keyword evidence="8" id="KW-0695">RNA-directed DNA polymerase</keyword>
<dbReference type="InterPro" id="IPR041373">
    <property type="entry name" value="RT_RNaseH"/>
</dbReference>
<dbReference type="GeneTree" id="ENSGT00490000044642"/>
<evidence type="ECO:0000256" key="9">
    <source>
        <dbReference type="ARBA" id="ARBA00039658"/>
    </source>
</evidence>
<keyword evidence="7" id="KW-0378">Hydrolase</keyword>
<evidence type="ECO:0000259" key="12">
    <source>
        <dbReference type="PROSITE" id="PS50994"/>
    </source>
</evidence>
<evidence type="ECO:0000313" key="14">
    <source>
        <dbReference type="Proteomes" id="UP000694546"/>
    </source>
</evidence>
<dbReference type="GO" id="GO:0004523">
    <property type="term" value="F:RNA-DNA hybrid ribonuclease activity"/>
    <property type="evidence" value="ECO:0007669"/>
    <property type="project" value="UniProtKB-EC"/>
</dbReference>
<dbReference type="Pfam" id="PF17917">
    <property type="entry name" value="RT_RNaseH"/>
    <property type="match status" value="1"/>
</dbReference>
<evidence type="ECO:0000256" key="3">
    <source>
        <dbReference type="ARBA" id="ARBA00022679"/>
    </source>
</evidence>
<evidence type="ECO:0000256" key="2">
    <source>
        <dbReference type="ARBA" id="ARBA00012180"/>
    </source>
</evidence>
<dbReference type="OMA" id="ANHEREW"/>
<dbReference type="PANTHER" id="PTHR37984">
    <property type="entry name" value="PROTEIN CBG26694"/>
    <property type="match status" value="1"/>
</dbReference>
<evidence type="ECO:0000256" key="8">
    <source>
        <dbReference type="ARBA" id="ARBA00022918"/>
    </source>
</evidence>
<keyword evidence="6" id="KW-0255">Endonuclease</keyword>
<evidence type="ECO:0000256" key="4">
    <source>
        <dbReference type="ARBA" id="ARBA00022695"/>
    </source>
</evidence>
<dbReference type="Gene3D" id="3.30.420.10">
    <property type="entry name" value="Ribonuclease H-like superfamily/Ribonuclease H"/>
    <property type="match status" value="1"/>
</dbReference>
<feature type="compositionally biased region" description="Polar residues" evidence="10">
    <location>
        <begin position="707"/>
        <end position="725"/>
    </location>
</feature>
<dbReference type="FunFam" id="3.10.20.370:FF:000001">
    <property type="entry name" value="Retrovirus-related Pol polyprotein from transposon 17.6-like protein"/>
    <property type="match status" value="1"/>
</dbReference>
<dbReference type="GO" id="GO:0003676">
    <property type="term" value="F:nucleic acid binding"/>
    <property type="evidence" value="ECO:0007669"/>
    <property type="project" value="InterPro"/>
</dbReference>
<dbReference type="InterPro" id="IPR043128">
    <property type="entry name" value="Rev_trsase/Diguanyl_cyclase"/>
</dbReference>
<dbReference type="Ensembl" id="ENSGMOT00000066438.1">
    <property type="protein sequence ID" value="ENSGMOP00000058205.1"/>
    <property type="gene ID" value="ENSGMOG00000023210.1"/>
</dbReference>
<proteinExistence type="inferred from homology"/>
<dbReference type="Pfam" id="PF17921">
    <property type="entry name" value="Integrase_H2C2"/>
    <property type="match status" value="1"/>
</dbReference>
<reference evidence="13" key="2">
    <citation type="submission" date="2025-09" db="UniProtKB">
        <authorList>
            <consortium name="Ensembl"/>
        </authorList>
    </citation>
    <scope>IDENTIFICATION</scope>
</reference>
<dbReference type="FunFam" id="3.30.70.270:FF:000003">
    <property type="entry name" value="Transposon Ty3-G Gag-Pol polyprotein"/>
    <property type="match status" value="1"/>
</dbReference>
<feature type="compositionally biased region" description="Low complexity" evidence="10">
    <location>
        <begin position="726"/>
        <end position="737"/>
    </location>
</feature>
<evidence type="ECO:0000256" key="5">
    <source>
        <dbReference type="ARBA" id="ARBA00022722"/>
    </source>
</evidence>
<dbReference type="Gene3D" id="1.10.340.70">
    <property type="match status" value="1"/>
</dbReference>
<organism evidence="13 14">
    <name type="scientific">Gadus morhua</name>
    <name type="common">Atlantic cod</name>
    <dbReference type="NCBI Taxonomy" id="8049"/>
    <lineage>
        <taxon>Eukaryota</taxon>
        <taxon>Metazoa</taxon>
        <taxon>Chordata</taxon>
        <taxon>Craniata</taxon>
        <taxon>Vertebrata</taxon>
        <taxon>Euteleostomi</taxon>
        <taxon>Actinopterygii</taxon>
        <taxon>Neopterygii</taxon>
        <taxon>Teleostei</taxon>
        <taxon>Neoteleostei</taxon>
        <taxon>Acanthomorphata</taxon>
        <taxon>Zeiogadaria</taxon>
        <taxon>Gadariae</taxon>
        <taxon>Gadiformes</taxon>
        <taxon>Gadoidei</taxon>
        <taxon>Gadidae</taxon>
        <taxon>Gadus</taxon>
    </lineage>
</organism>
<dbReference type="FunFam" id="3.30.420.10:FF:000063">
    <property type="entry name" value="Retrovirus-related Pol polyprotein from transposon 297-like Protein"/>
    <property type="match status" value="1"/>
</dbReference>
<dbReference type="PROSITE" id="PS50878">
    <property type="entry name" value="RT_POL"/>
    <property type="match status" value="1"/>
</dbReference>
<dbReference type="InterPro" id="IPR012337">
    <property type="entry name" value="RNaseH-like_sf"/>
</dbReference>
<evidence type="ECO:0000256" key="10">
    <source>
        <dbReference type="SAM" id="MobiDB-lite"/>
    </source>
</evidence>
<evidence type="ECO:0000313" key="13">
    <source>
        <dbReference type="Ensembl" id="ENSGMOP00000058205.1"/>
    </source>
</evidence>
<dbReference type="InterPro" id="IPR050951">
    <property type="entry name" value="Retrovirus_Pol_polyprotein"/>
</dbReference>
<dbReference type="Pfam" id="PF00665">
    <property type="entry name" value="rve"/>
    <property type="match status" value="1"/>
</dbReference>
<dbReference type="InterPro" id="IPR043502">
    <property type="entry name" value="DNA/RNA_pol_sf"/>
</dbReference>
<dbReference type="InterPro" id="IPR001584">
    <property type="entry name" value="Integrase_cat-core"/>
</dbReference>
<dbReference type="GO" id="GO:0003964">
    <property type="term" value="F:RNA-directed DNA polymerase activity"/>
    <property type="evidence" value="ECO:0007669"/>
    <property type="project" value="UniProtKB-KW"/>
</dbReference>
<reference evidence="13" key="1">
    <citation type="submission" date="2025-08" db="UniProtKB">
        <authorList>
            <consortium name="Ensembl"/>
        </authorList>
    </citation>
    <scope>IDENTIFICATION</scope>
</reference>
<dbReference type="CDD" id="cd01647">
    <property type="entry name" value="RT_LTR"/>
    <property type="match status" value="1"/>
</dbReference>
<dbReference type="EC" id="3.1.26.4" evidence="2"/>
<dbReference type="FunFam" id="1.10.340.70:FF:000003">
    <property type="entry name" value="Protein CBG25708"/>
    <property type="match status" value="1"/>
</dbReference>
<evidence type="ECO:0000256" key="6">
    <source>
        <dbReference type="ARBA" id="ARBA00022759"/>
    </source>
</evidence>
<feature type="domain" description="Reverse transcriptase" evidence="11">
    <location>
        <begin position="1"/>
        <end position="95"/>
    </location>
</feature>
<keyword evidence="14" id="KW-1185">Reference proteome</keyword>
<dbReference type="CDD" id="cd09274">
    <property type="entry name" value="RNase_HI_RT_Ty3"/>
    <property type="match status" value="1"/>
</dbReference>
<evidence type="ECO:0000259" key="11">
    <source>
        <dbReference type="PROSITE" id="PS50878"/>
    </source>
</evidence>
<comment type="similarity">
    <text evidence="1">Belongs to the beta type-B retroviral polymerase family. HERV class-II K(HML-2) pol subfamily.</text>
</comment>
<dbReference type="InterPro" id="IPR000477">
    <property type="entry name" value="RT_dom"/>
</dbReference>